<protein>
    <recommendedName>
        <fullName evidence="3">Antitoxin</fullName>
    </recommendedName>
</protein>
<organism evidence="1 2">
    <name type="scientific">Urinicoccus massiliensis</name>
    <dbReference type="NCBI Taxonomy" id="1723382"/>
    <lineage>
        <taxon>Bacteria</taxon>
        <taxon>Bacillati</taxon>
        <taxon>Bacillota</taxon>
        <taxon>Tissierellia</taxon>
        <taxon>Tissierellales</taxon>
        <taxon>Peptoniphilaceae</taxon>
        <taxon>Urinicoccus</taxon>
    </lineage>
</organism>
<dbReference type="Proteomes" id="UP000377798">
    <property type="component" value="Unassembled WGS sequence"/>
</dbReference>
<keyword evidence="2" id="KW-1185">Reference proteome</keyword>
<comment type="caution">
    <text evidence="1">The sequence shown here is derived from an EMBL/GenBank/DDBJ whole genome shotgun (WGS) entry which is preliminary data.</text>
</comment>
<sequence length="74" mass="8656">MTTITIRLNEKDKKLFKKISDEKNKSLSDWARDILINSIEDEYDLELIKEYEKAAAKGLVKYYTADEVEKELGL</sequence>
<dbReference type="NCBIfam" id="NF046040">
    <property type="entry name" value="RelB_antitoxin"/>
    <property type="match status" value="1"/>
</dbReference>
<reference evidence="1 2" key="1">
    <citation type="submission" date="2019-02" db="EMBL/GenBank/DDBJ databases">
        <authorList>
            <consortium name="Pathogen Informatics"/>
        </authorList>
    </citation>
    <scope>NUCLEOTIDE SEQUENCE [LARGE SCALE GENOMIC DNA]</scope>
    <source>
        <strain evidence="1 2">3012STDY7089603</strain>
    </source>
</reference>
<name>A0A8H2M636_9FIRM</name>
<gene>
    <name evidence="1" type="ORF">NCTC13150_01778</name>
</gene>
<dbReference type="Pfam" id="PF19807">
    <property type="entry name" value="DUF6290"/>
    <property type="match status" value="1"/>
</dbReference>
<proteinExistence type="predicted"/>
<accession>A0A8H2M636</accession>
<dbReference type="AlphaFoldDB" id="A0A8H2M636"/>
<dbReference type="InterPro" id="IPR046257">
    <property type="entry name" value="DUF6290"/>
</dbReference>
<evidence type="ECO:0000313" key="1">
    <source>
        <dbReference type="EMBL" id="VFB17192.1"/>
    </source>
</evidence>
<evidence type="ECO:0000313" key="2">
    <source>
        <dbReference type="Proteomes" id="UP000377798"/>
    </source>
</evidence>
<dbReference type="EMBL" id="CAACYI010000001">
    <property type="protein sequence ID" value="VFB17192.1"/>
    <property type="molecule type" value="Genomic_DNA"/>
</dbReference>
<evidence type="ECO:0008006" key="3">
    <source>
        <dbReference type="Google" id="ProtNLM"/>
    </source>
</evidence>
<dbReference type="RefSeq" id="WP_131749784.1">
    <property type="nucleotide sequence ID" value="NZ_CAACYI010000001.1"/>
</dbReference>